<proteinExistence type="predicted"/>
<dbReference type="Gene3D" id="3.40.430.10">
    <property type="entry name" value="Dihydrofolate Reductase, subunit A"/>
    <property type="match status" value="1"/>
</dbReference>
<protein>
    <submittedName>
        <fullName evidence="1">Dihydrofolate reductase</fullName>
    </submittedName>
</protein>
<dbReference type="EMBL" id="ON932079">
    <property type="protein sequence ID" value="UYA98715.1"/>
    <property type="molecule type" value="Genomic_DNA"/>
</dbReference>
<evidence type="ECO:0000313" key="1">
    <source>
        <dbReference type="EMBL" id="UYA98715.1"/>
    </source>
</evidence>
<sequence>MRLLLAVSADGFLAKGSDDDMRWTGPIDKAIFRLLTLSNGNDVLLAGSRTFDQMPKLPGRQMERLSRGPGGLSLGYASSAYLDAWLIGGPEVALAALRDQEISRAFLCISPNILGEGISVSPLLEMMPEEPEFTIKVGDVRVQVFTEDQPWPGR</sequence>
<dbReference type="Proteomes" id="UP001164549">
    <property type="component" value="Segment"/>
</dbReference>
<evidence type="ECO:0000313" key="2">
    <source>
        <dbReference type="Proteomes" id="UP001164549"/>
    </source>
</evidence>
<accession>A0A9X9JMT1</accession>
<dbReference type="SUPFAM" id="SSF53597">
    <property type="entry name" value="Dihydrofolate reductase-like"/>
    <property type="match status" value="1"/>
</dbReference>
<organism evidence="1 2">
    <name type="scientific">Xanthomonas phage vB_Xar_IVIA-DoCa5</name>
    <dbReference type="NCBI Taxonomy" id="2975532"/>
    <lineage>
        <taxon>Viruses</taxon>
        <taxon>Duplodnaviria</taxon>
        <taxon>Heunggongvirae</taxon>
        <taxon>Uroviricota</taxon>
        <taxon>Caudoviricetes</taxon>
        <taxon>Mesyanzhinovviridae</taxon>
        <taxon>Bradleyvirinae</taxon>
        <taxon>Docaquintavirus</taxon>
        <taxon>Docaquintavirus doca5</taxon>
    </lineage>
</organism>
<gene>
    <name evidence="1" type="ORF">IVIADoCa5_45</name>
</gene>
<reference evidence="1" key="1">
    <citation type="submission" date="2022-07" db="EMBL/GenBank/DDBJ databases">
        <title>Comparative analysis of new lytic phages for the biological control of phytopathogenic Xanthomonas spp.</title>
        <authorList>
            <person name="Domingo-Calap M.L."/>
            <person name="Bernabeu-Gimeno M."/>
            <person name="Aure C.M."/>
            <person name="Marco-Noales E."/>
            <person name="Domingo-Calap P."/>
        </authorList>
    </citation>
    <scope>NUCLEOTIDE SEQUENCE</scope>
</reference>
<dbReference type="InterPro" id="IPR024072">
    <property type="entry name" value="DHFR-like_dom_sf"/>
</dbReference>
<name>A0A9X9JMT1_9CAUD</name>
<keyword evidence="2" id="KW-1185">Reference proteome</keyword>